<dbReference type="OrthoDB" id="350378at2"/>
<accession>A0A2S1LXZ2</accession>
<evidence type="ECO:0000313" key="1">
    <source>
        <dbReference type="EMBL" id="AWG43177.1"/>
    </source>
</evidence>
<dbReference type="Proteomes" id="UP000244655">
    <property type="component" value="Chromosome"/>
</dbReference>
<evidence type="ECO:0008006" key="3">
    <source>
        <dbReference type="Google" id="ProtNLM"/>
    </source>
</evidence>
<gene>
    <name evidence="1" type="ORF">CR532_04380</name>
</gene>
<dbReference type="RefSeq" id="WP_108729576.1">
    <property type="nucleotide sequence ID" value="NZ_CP025785.1"/>
</dbReference>
<sequence length="273" mass="31040">MFKLIINCLTTTLFVGCASLTYHSPTKKISSIMLLDPLSDIYAYINLSKNRFIYDDLNVKYKIGLNTVGNLYLSYTKNPESFASIITGNFPKNIYWGMQNNSNFESKGNIFTSPKWKIKNSNLYITPTKDKSGILINQKEIIQKNDNILTTKYIDILDQNEMFFWTRDITILMPNNVNRTNLIPFNGVILLVNSASDIDYSLKAYLKTSNPAVLSILSKKLIPTLLANITKLIVSSSIKSKIQDQDTVELEFTIEKISAKHFISSLILSNNYE</sequence>
<reference evidence="1 2" key="1">
    <citation type="submission" date="2018-01" db="EMBL/GenBank/DDBJ databases">
        <title>Genome sequence of Borrelia tachyglossi.</title>
        <authorList>
            <person name="Gofton A.W."/>
        </authorList>
    </citation>
    <scope>NUCLEOTIDE SEQUENCE [LARGE SCALE GENOMIC DNA]</scope>
    <source>
        <strain evidence="1 2">Bc-F10-1268</strain>
    </source>
</reference>
<dbReference type="EMBL" id="CP025785">
    <property type="protein sequence ID" value="AWG43177.1"/>
    <property type="molecule type" value="Genomic_DNA"/>
</dbReference>
<organism evidence="1 2">
    <name type="scientific">Candidatus Borreliella tachyglossi</name>
    <dbReference type="NCBI Taxonomy" id="1964448"/>
    <lineage>
        <taxon>Bacteria</taxon>
        <taxon>Pseudomonadati</taxon>
        <taxon>Spirochaetota</taxon>
        <taxon>Spirochaetia</taxon>
        <taxon>Spirochaetales</taxon>
        <taxon>Borreliaceae</taxon>
        <taxon>Borreliella</taxon>
    </lineage>
</organism>
<keyword evidence="2" id="KW-1185">Reference proteome</keyword>
<proteinExistence type="predicted"/>
<protein>
    <recommendedName>
        <fullName evidence="3">Lipoprotein</fullName>
    </recommendedName>
</protein>
<name>A0A2S1LXZ2_9SPIR</name>
<dbReference type="PROSITE" id="PS51257">
    <property type="entry name" value="PROKAR_LIPOPROTEIN"/>
    <property type="match status" value="1"/>
</dbReference>
<evidence type="ECO:0000313" key="2">
    <source>
        <dbReference type="Proteomes" id="UP000244655"/>
    </source>
</evidence>
<dbReference type="AlphaFoldDB" id="A0A2S1LXZ2"/>